<keyword evidence="1" id="KW-1133">Transmembrane helix</keyword>
<accession>A0A8S2RCE1</accession>
<keyword evidence="1" id="KW-0812">Transmembrane</keyword>
<feature type="non-terminal residue" evidence="2">
    <location>
        <position position="1"/>
    </location>
</feature>
<gene>
    <name evidence="2" type="ORF">SMN809_LOCUS20043</name>
</gene>
<name>A0A8S2RCE1_9BILA</name>
<organism evidence="2 3">
    <name type="scientific">Rotaria magnacalcarata</name>
    <dbReference type="NCBI Taxonomy" id="392030"/>
    <lineage>
        <taxon>Eukaryota</taxon>
        <taxon>Metazoa</taxon>
        <taxon>Spiralia</taxon>
        <taxon>Gnathifera</taxon>
        <taxon>Rotifera</taxon>
        <taxon>Eurotatoria</taxon>
        <taxon>Bdelloidea</taxon>
        <taxon>Philodinida</taxon>
        <taxon>Philodinidae</taxon>
        <taxon>Rotaria</taxon>
    </lineage>
</organism>
<evidence type="ECO:0000313" key="3">
    <source>
        <dbReference type="Proteomes" id="UP000676336"/>
    </source>
</evidence>
<evidence type="ECO:0000256" key="1">
    <source>
        <dbReference type="SAM" id="Phobius"/>
    </source>
</evidence>
<comment type="caution">
    <text evidence="2">The sequence shown here is derived from an EMBL/GenBank/DDBJ whole genome shotgun (WGS) entry which is preliminary data.</text>
</comment>
<keyword evidence="1" id="KW-0472">Membrane</keyword>
<dbReference type="Proteomes" id="UP000676336">
    <property type="component" value="Unassembled WGS sequence"/>
</dbReference>
<dbReference type="EMBL" id="CAJOBI010011092">
    <property type="protein sequence ID" value="CAF4157590.1"/>
    <property type="molecule type" value="Genomic_DNA"/>
</dbReference>
<feature type="transmembrane region" description="Helical" evidence="1">
    <location>
        <begin position="70"/>
        <end position="103"/>
    </location>
</feature>
<dbReference type="AlphaFoldDB" id="A0A8S2RCE1"/>
<reference evidence="2" key="1">
    <citation type="submission" date="2021-02" db="EMBL/GenBank/DDBJ databases">
        <authorList>
            <person name="Nowell W R."/>
        </authorList>
    </citation>
    <scope>NUCLEOTIDE SEQUENCE</scope>
</reference>
<sequence>IEFIKKTLEQLRCGIEKFKTPDCFYSSLEGTLKMQQNLCVIEASWFSLNGLENLITLEEQRYSWKFWRNFAIVVVLGVSQIVAGAVLEIFTAGVGTYAASFLINEGTILFL</sequence>
<evidence type="ECO:0000313" key="2">
    <source>
        <dbReference type="EMBL" id="CAF4157590.1"/>
    </source>
</evidence>
<protein>
    <submittedName>
        <fullName evidence="2">Uncharacterized protein</fullName>
    </submittedName>
</protein>
<proteinExistence type="predicted"/>